<dbReference type="GO" id="GO:1904680">
    <property type="term" value="F:peptide transmembrane transporter activity"/>
    <property type="evidence" value="ECO:0007669"/>
    <property type="project" value="TreeGrafter"/>
</dbReference>
<feature type="compositionally biased region" description="Polar residues" evidence="1">
    <location>
        <begin position="26"/>
        <end position="41"/>
    </location>
</feature>
<protein>
    <submittedName>
        <fullName evidence="4">ABC transporter</fullName>
    </submittedName>
</protein>
<dbReference type="Gene3D" id="3.40.190.10">
    <property type="entry name" value="Periplasmic binding protein-like II"/>
    <property type="match status" value="1"/>
</dbReference>
<dbReference type="CDD" id="cd08506">
    <property type="entry name" value="PBP2_clavulanate_OppA2"/>
    <property type="match status" value="1"/>
</dbReference>
<evidence type="ECO:0000259" key="3">
    <source>
        <dbReference type="Pfam" id="PF00496"/>
    </source>
</evidence>
<keyword evidence="5" id="KW-1185">Reference proteome</keyword>
<dbReference type="Gene3D" id="3.10.105.10">
    <property type="entry name" value="Dipeptide-binding Protein, Domain 3"/>
    <property type="match status" value="1"/>
</dbReference>
<accession>A0A8J3L6Z9</accession>
<organism evidence="4 5">
    <name type="scientific">Catellatospora coxensis</name>
    <dbReference type="NCBI Taxonomy" id="310354"/>
    <lineage>
        <taxon>Bacteria</taxon>
        <taxon>Bacillati</taxon>
        <taxon>Actinomycetota</taxon>
        <taxon>Actinomycetes</taxon>
        <taxon>Micromonosporales</taxon>
        <taxon>Micromonosporaceae</taxon>
        <taxon>Catellatospora</taxon>
    </lineage>
</organism>
<dbReference type="PANTHER" id="PTHR30290:SF83">
    <property type="entry name" value="ABC TRANSPORTER SUBSTRATE-BINDING PROTEIN"/>
    <property type="match status" value="1"/>
</dbReference>
<evidence type="ECO:0000313" key="5">
    <source>
        <dbReference type="Proteomes" id="UP000630887"/>
    </source>
</evidence>
<evidence type="ECO:0000256" key="1">
    <source>
        <dbReference type="SAM" id="MobiDB-lite"/>
    </source>
</evidence>
<dbReference type="SUPFAM" id="SSF53850">
    <property type="entry name" value="Periplasmic binding protein-like II"/>
    <property type="match status" value="1"/>
</dbReference>
<gene>
    <name evidence="4" type="ORF">Cco03nite_42450</name>
</gene>
<dbReference type="InterPro" id="IPR039424">
    <property type="entry name" value="SBP_5"/>
</dbReference>
<evidence type="ECO:0000313" key="4">
    <source>
        <dbReference type="EMBL" id="GIG07545.1"/>
    </source>
</evidence>
<feature type="signal peptide" evidence="2">
    <location>
        <begin position="1"/>
        <end position="20"/>
    </location>
</feature>
<dbReference type="GO" id="GO:0043190">
    <property type="term" value="C:ATP-binding cassette (ABC) transporter complex"/>
    <property type="evidence" value="ECO:0007669"/>
    <property type="project" value="InterPro"/>
</dbReference>
<feature type="domain" description="Solute-binding protein family 5" evidence="3">
    <location>
        <begin position="110"/>
        <end position="488"/>
    </location>
</feature>
<name>A0A8J3L6Z9_9ACTN</name>
<feature type="chain" id="PRO_5039225513" evidence="2">
    <location>
        <begin position="21"/>
        <end position="576"/>
    </location>
</feature>
<dbReference type="Pfam" id="PF00496">
    <property type="entry name" value="SBP_bac_5"/>
    <property type="match status" value="1"/>
</dbReference>
<proteinExistence type="predicted"/>
<feature type="region of interest" description="Disordered" evidence="1">
    <location>
        <begin position="26"/>
        <end position="56"/>
    </location>
</feature>
<sequence length="576" mass="62194">MRSRAVLALGSVLALSVALGACSENTNTDSGVDTDRQSSGVIATDPKDSMGPAAAVSGASKGGTFTVIRQTKISHMDPQRVYSFVGLNTAPLYARFLTTWKDDGKGKVVLVGDLAETPGVNVNKDCKVWEFKIKDGVKFEDGSAITSKEIAYGIARSFDPDLAGGPTYIQEWLADDAAFDKKWDFKANKTSLPPGLTTPDAKTLRFEFAKPHCDLPFAASLPATAPLPPAKDLGVDLDNKPFSSGPYKLVKNTVGVEMVFERNEHWDANTDPVRNAYPDKFVYQFGPNAEAQTNRLIADGDADKATLGWNGVDSSLVAKVAGDKALLDRTLREPTPSAWRLSINTQRVPDLSVRQALNYAIDRPGMVKAAGGDLKVAPLTTLMPPSTLGFKKYDAYPADIEKAKSTLAGKTPELVMVIGDDSGAQELGTQVKNNLEKAGFKITIKVIPADSKLDETKKKSNPWDLYLDSWAADWPSGAALLPVLFDGRTIKDEGNSNTSYVNSDAINAEFDRVLALDPAAQAPEWAKLDERIMKELAPAVPLYADVMFVMHGSKVGGVYIDSIFGYPAFTRAFVKQ</sequence>
<reference evidence="4 5" key="1">
    <citation type="submission" date="2021-01" db="EMBL/GenBank/DDBJ databases">
        <title>Whole genome shotgun sequence of Catellatospora coxensis NBRC 107359.</title>
        <authorList>
            <person name="Komaki H."/>
            <person name="Tamura T."/>
        </authorList>
    </citation>
    <scope>NUCLEOTIDE SEQUENCE [LARGE SCALE GENOMIC DNA]</scope>
    <source>
        <strain evidence="4 5">NBRC 107359</strain>
    </source>
</reference>
<dbReference type="PANTHER" id="PTHR30290">
    <property type="entry name" value="PERIPLASMIC BINDING COMPONENT OF ABC TRANSPORTER"/>
    <property type="match status" value="1"/>
</dbReference>
<dbReference type="PROSITE" id="PS51257">
    <property type="entry name" value="PROKAR_LIPOPROTEIN"/>
    <property type="match status" value="1"/>
</dbReference>
<dbReference type="GO" id="GO:0042597">
    <property type="term" value="C:periplasmic space"/>
    <property type="evidence" value="ECO:0007669"/>
    <property type="project" value="UniProtKB-ARBA"/>
</dbReference>
<dbReference type="InterPro" id="IPR000914">
    <property type="entry name" value="SBP_5_dom"/>
</dbReference>
<keyword evidence="2" id="KW-0732">Signal</keyword>
<dbReference type="InterPro" id="IPR030678">
    <property type="entry name" value="Peptide/Ni-bd"/>
</dbReference>
<evidence type="ECO:0000256" key="2">
    <source>
        <dbReference type="SAM" id="SignalP"/>
    </source>
</evidence>
<comment type="caution">
    <text evidence="4">The sequence shown here is derived from an EMBL/GenBank/DDBJ whole genome shotgun (WGS) entry which is preliminary data.</text>
</comment>
<dbReference type="GO" id="GO:0015833">
    <property type="term" value="P:peptide transport"/>
    <property type="evidence" value="ECO:0007669"/>
    <property type="project" value="TreeGrafter"/>
</dbReference>
<dbReference type="PIRSF" id="PIRSF002741">
    <property type="entry name" value="MppA"/>
    <property type="match status" value="1"/>
</dbReference>
<dbReference type="Proteomes" id="UP000630887">
    <property type="component" value="Unassembled WGS sequence"/>
</dbReference>
<dbReference type="EMBL" id="BONI01000035">
    <property type="protein sequence ID" value="GIG07545.1"/>
    <property type="molecule type" value="Genomic_DNA"/>
</dbReference>
<dbReference type="RefSeq" id="WP_203693884.1">
    <property type="nucleotide sequence ID" value="NZ_BAAALC010000017.1"/>
</dbReference>
<dbReference type="AlphaFoldDB" id="A0A8J3L6Z9"/>